<organism evidence="3 4">
    <name type="scientific">Microcaecilia unicolor</name>
    <dbReference type="NCBI Taxonomy" id="1415580"/>
    <lineage>
        <taxon>Eukaryota</taxon>
        <taxon>Metazoa</taxon>
        <taxon>Chordata</taxon>
        <taxon>Craniata</taxon>
        <taxon>Vertebrata</taxon>
        <taxon>Euteleostomi</taxon>
        <taxon>Amphibia</taxon>
        <taxon>Gymnophiona</taxon>
        <taxon>Siphonopidae</taxon>
        <taxon>Microcaecilia</taxon>
    </lineage>
</organism>
<sequence length="492" mass="55763">MKPSMTRRRSSTGNNSMFYEGNEVCKQGHLRKSPPSNLFSSQSSWKKRLFILTKSKQNAYALHYYKNQNLEKRGLIEISKILEIQQGIKDDKKRAAVSKMFQSEPDKVISLSTADREYFLIGEEIKDVEEWLESISSAWEATKKEKNSDQNQSSGATEEAFVIPAFTLPFPHFVIPDNRETSSKPKIKIAEAVQNPGWPLPDTSFIEEKKRPPSDPFPRSPPHLDVLHLGNGMRPHSCPLPNPPTIYSMSKPEMGHVQTLDNPYSQQEMKGDEIYDVPRKWENSVSEEPEECDDLPESGNETQESGDEVDSQPHYMKMNSIIDSLPKGRASATDTQSSAKNHDEKESCRKCSAHADGGRSQSVSNHCRHSDEPNFDKKRNGHSEFKLTILLTEHVDQDQLEKLNIDLSKEDIKYLTLTEIGNRVCVSDWQGPSCVFNYGDQITSINDLGVQCKADVLEDIDRAIKKSVTLSILRIPNSKVFHSEKCLCSRHH</sequence>
<dbReference type="CTD" id="79949"/>
<dbReference type="OrthoDB" id="9900190at2759"/>
<gene>
    <name evidence="4 5" type="primary">PLEKHS1</name>
</gene>
<dbReference type="SUPFAM" id="SSF50729">
    <property type="entry name" value="PH domain-like"/>
    <property type="match status" value="1"/>
</dbReference>
<reference evidence="4 5" key="1">
    <citation type="submission" date="2025-04" db="UniProtKB">
        <authorList>
            <consortium name="RefSeq"/>
        </authorList>
    </citation>
    <scope>IDENTIFICATION</scope>
</reference>
<dbReference type="InterPro" id="IPR042986">
    <property type="entry name" value="PLEKHS1"/>
</dbReference>
<dbReference type="KEGG" id="muo:115471086"/>
<protein>
    <submittedName>
        <fullName evidence="4 5">Pleckstrin homology domain-containing family S member 1 isoform X1</fullName>
    </submittedName>
</protein>
<dbReference type="PANTHER" id="PTHR47014">
    <property type="entry name" value="PLECKSTRIN HOMOLOGY DOMAIN-CONTAINING FAMILY S MEMBER 1"/>
    <property type="match status" value="1"/>
</dbReference>
<feature type="compositionally biased region" description="Acidic residues" evidence="1">
    <location>
        <begin position="285"/>
        <end position="296"/>
    </location>
</feature>
<feature type="region of interest" description="Disordered" evidence="1">
    <location>
        <begin position="283"/>
        <end position="379"/>
    </location>
</feature>
<keyword evidence="3" id="KW-1185">Reference proteome</keyword>
<dbReference type="Pfam" id="PF00169">
    <property type="entry name" value="PH"/>
    <property type="match status" value="1"/>
</dbReference>
<dbReference type="InterPro" id="IPR011993">
    <property type="entry name" value="PH-like_dom_sf"/>
</dbReference>
<dbReference type="RefSeq" id="XP_030060621.1">
    <property type="nucleotide sequence ID" value="XM_030204761.1"/>
</dbReference>
<proteinExistence type="predicted"/>
<dbReference type="Proteomes" id="UP000515156">
    <property type="component" value="Chromosome 5"/>
</dbReference>
<evidence type="ECO:0000259" key="2">
    <source>
        <dbReference type="PROSITE" id="PS50003"/>
    </source>
</evidence>
<dbReference type="PROSITE" id="PS50003">
    <property type="entry name" value="PH_DOMAIN"/>
    <property type="match status" value="1"/>
</dbReference>
<accession>A0A6P7Y6L2</accession>
<dbReference type="Gene3D" id="2.30.29.30">
    <property type="entry name" value="Pleckstrin-homology domain (PH domain)/Phosphotyrosine-binding domain (PTB)"/>
    <property type="match status" value="1"/>
</dbReference>
<evidence type="ECO:0000256" key="1">
    <source>
        <dbReference type="SAM" id="MobiDB-lite"/>
    </source>
</evidence>
<feature type="compositionally biased region" description="Basic and acidic residues" evidence="1">
    <location>
        <begin position="368"/>
        <end position="379"/>
    </location>
</feature>
<dbReference type="GeneID" id="115471086"/>
<dbReference type="RefSeq" id="XP_030060622.1">
    <property type="nucleotide sequence ID" value="XM_030204762.1"/>
</dbReference>
<dbReference type="SMART" id="SM00233">
    <property type="entry name" value="PH"/>
    <property type="match status" value="1"/>
</dbReference>
<evidence type="ECO:0000313" key="3">
    <source>
        <dbReference type="Proteomes" id="UP000515156"/>
    </source>
</evidence>
<name>A0A6P7Y6L2_9AMPH</name>
<evidence type="ECO:0000313" key="5">
    <source>
        <dbReference type="RefSeq" id="XP_030060622.1"/>
    </source>
</evidence>
<dbReference type="PANTHER" id="PTHR47014:SF1">
    <property type="entry name" value="PLECKSTRIN HOMOLOGY DOMAIN-CONTAINING FAMILY S MEMBER 1"/>
    <property type="match status" value="1"/>
</dbReference>
<feature type="compositionally biased region" description="Basic and acidic residues" evidence="1">
    <location>
        <begin position="340"/>
        <end position="349"/>
    </location>
</feature>
<feature type="domain" description="PH" evidence="2">
    <location>
        <begin position="23"/>
        <end position="140"/>
    </location>
</feature>
<evidence type="ECO:0000313" key="4">
    <source>
        <dbReference type="RefSeq" id="XP_030060621.1"/>
    </source>
</evidence>
<dbReference type="AlphaFoldDB" id="A0A6P7Y6L2"/>
<dbReference type="InterPro" id="IPR001849">
    <property type="entry name" value="PH_domain"/>
</dbReference>